<dbReference type="GO" id="GO:0003700">
    <property type="term" value="F:DNA-binding transcription factor activity"/>
    <property type="evidence" value="ECO:0007669"/>
    <property type="project" value="InterPro"/>
</dbReference>
<gene>
    <name evidence="5" type="ORF">SAMN06295987_10326</name>
</gene>
<dbReference type="EMBL" id="FVZE01000003">
    <property type="protein sequence ID" value="SLJ99004.1"/>
    <property type="molecule type" value="Genomic_DNA"/>
</dbReference>
<protein>
    <submittedName>
        <fullName evidence="5">DNA-binding transcriptional regulator, MarR family</fullName>
    </submittedName>
</protein>
<proteinExistence type="predicted"/>
<evidence type="ECO:0000313" key="6">
    <source>
        <dbReference type="Proteomes" id="UP000190989"/>
    </source>
</evidence>
<dbReference type="STRING" id="428990.SAMN06295987_10326"/>
<sequence>MTQDIPEIEPDEATGTHADILHRLLKLSNKLLAPFSMHLEQQYKISVNEFRLLMLIGRYPGCASHELADMTGVSAMSVSRAVFALERNDRIRVERDPQNKRRKRLTLTEEGERLFRIMEPQSGQVADYLMSNLLPHEVAMFDHILKILIDTLEATDEDGNSLFLERTRPQENGE</sequence>
<evidence type="ECO:0000259" key="4">
    <source>
        <dbReference type="PROSITE" id="PS50995"/>
    </source>
</evidence>
<keyword evidence="1" id="KW-0805">Transcription regulation</keyword>
<keyword evidence="3" id="KW-0804">Transcription</keyword>
<dbReference type="SMART" id="SM00347">
    <property type="entry name" value="HTH_MARR"/>
    <property type="match status" value="1"/>
</dbReference>
<reference evidence="6" key="1">
    <citation type="submission" date="2017-02" db="EMBL/GenBank/DDBJ databases">
        <authorList>
            <person name="Varghese N."/>
            <person name="Submissions S."/>
        </authorList>
    </citation>
    <scope>NUCLEOTIDE SEQUENCE [LARGE SCALE GENOMIC DNA]</scope>
    <source>
        <strain evidence="6">SM117</strain>
    </source>
</reference>
<dbReference type="Pfam" id="PF01047">
    <property type="entry name" value="MarR"/>
    <property type="match status" value="1"/>
</dbReference>
<dbReference type="RefSeq" id="WP_079730411.1">
    <property type="nucleotide sequence ID" value="NZ_FVZE01000003.1"/>
</dbReference>
<evidence type="ECO:0000256" key="1">
    <source>
        <dbReference type="ARBA" id="ARBA00023015"/>
    </source>
</evidence>
<feature type="domain" description="HTH marR-type" evidence="4">
    <location>
        <begin position="17"/>
        <end position="150"/>
    </location>
</feature>
<name>A0A1U6HTH3_9SPHN</name>
<evidence type="ECO:0000256" key="3">
    <source>
        <dbReference type="ARBA" id="ARBA00023163"/>
    </source>
</evidence>
<dbReference type="SUPFAM" id="SSF46785">
    <property type="entry name" value="Winged helix' DNA-binding domain"/>
    <property type="match status" value="1"/>
</dbReference>
<dbReference type="PANTHER" id="PTHR42756:SF1">
    <property type="entry name" value="TRANSCRIPTIONAL REPRESSOR OF EMRAB OPERON"/>
    <property type="match status" value="1"/>
</dbReference>
<dbReference type="PROSITE" id="PS50995">
    <property type="entry name" value="HTH_MARR_2"/>
    <property type="match status" value="1"/>
</dbReference>
<dbReference type="PANTHER" id="PTHR42756">
    <property type="entry name" value="TRANSCRIPTIONAL REGULATOR, MARR"/>
    <property type="match status" value="1"/>
</dbReference>
<dbReference type="InterPro" id="IPR000835">
    <property type="entry name" value="HTH_MarR-typ"/>
</dbReference>
<dbReference type="Proteomes" id="UP000190989">
    <property type="component" value="Unassembled WGS sequence"/>
</dbReference>
<keyword evidence="2 5" id="KW-0238">DNA-binding</keyword>
<dbReference type="InterPro" id="IPR036390">
    <property type="entry name" value="WH_DNA-bd_sf"/>
</dbReference>
<dbReference type="AlphaFoldDB" id="A0A1U6HTH3"/>
<evidence type="ECO:0000256" key="2">
    <source>
        <dbReference type="ARBA" id="ARBA00023125"/>
    </source>
</evidence>
<keyword evidence="6" id="KW-1185">Reference proteome</keyword>
<accession>A0A1U6HTH3</accession>
<dbReference type="Gene3D" id="1.10.10.10">
    <property type="entry name" value="Winged helix-like DNA-binding domain superfamily/Winged helix DNA-binding domain"/>
    <property type="match status" value="1"/>
</dbReference>
<dbReference type="InterPro" id="IPR036388">
    <property type="entry name" value="WH-like_DNA-bd_sf"/>
</dbReference>
<dbReference type="GO" id="GO:0003677">
    <property type="term" value="F:DNA binding"/>
    <property type="evidence" value="ECO:0007669"/>
    <property type="project" value="UniProtKB-KW"/>
</dbReference>
<evidence type="ECO:0000313" key="5">
    <source>
        <dbReference type="EMBL" id="SLJ99004.1"/>
    </source>
</evidence>
<organism evidence="5 6">
    <name type="scientific">Novosphingobium mathurense</name>
    <dbReference type="NCBI Taxonomy" id="428990"/>
    <lineage>
        <taxon>Bacteria</taxon>
        <taxon>Pseudomonadati</taxon>
        <taxon>Pseudomonadota</taxon>
        <taxon>Alphaproteobacteria</taxon>
        <taxon>Sphingomonadales</taxon>
        <taxon>Sphingomonadaceae</taxon>
        <taxon>Novosphingobium</taxon>
    </lineage>
</organism>